<accession>A0A4Z1P7Z5</accession>
<evidence type="ECO:0000313" key="3">
    <source>
        <dbReference type="Proteomes" id="UP000298493"/>
    </source>
</evidence>
<dbReference type="PROSITE" id="PS00018">
    <property type="entry name" value="EF_HAND_1"/>
    <property type="match status" value="1"/>
</dbReference>
<protein>
    <submittedName>
        <fullName evidence="2">Uncharacterized protein</fullName>
    </submittedName>
</protein>
<feature type="region of interest" description="Disordered" evidence="1">
    <location>
        <begin position="600"/>
        <end position="622"/>
    </location>
</feature>
<evidence type="ECO:0000256" key="1">
    <source>
        <dbReference type="SAM" id="MobiDB-lite"/>
    </source>
</evidence>
<evidence type="ECO:0000313" key="2">
    <source>
        <dbReference type="EMBL" id="TID17361.1"/>
    </source>
</evidence>
<dbReference type="EMBL" id="SNSC02000016">
    <property type="protein sequence ID" value="TID17361.1"/>
    <property type="molecule type" value="Genomic_DNA"/>
</dbReference>
<sequence>MATTRQTERKPFAFAPRPDNASTRLNLALERALEGVGTYGPLLANERMSAQILVPASTIINLSAQPNDVSSNTGPSWALDPDQFEIRDTNWQMCLDTITARVLHGLEVEDYEKKIVATLRQMHVLGPGKHDLGNDCTGNEVFGTLLICLDPESLNQNLLSKCPANDQIYAACLATQTAGPSSTDSRAKRSKAQQKWMVDRVCDLEGNSMARWIKVQESQVVQKSDLSKFTNQLPIVKKVIKSKSGLSTFTESYRDKTRPDDMNLSSSLASTCKRLLEDANEQGLAVLGKKLLFAAILLDSLVLVKSIIRLMNIWDVDEEFCELVGEACHKYGWTELREPFATTLAALVALPAQFTYTCFFLKTIYTHVIGKDSAALLDDASGVEDEHQNGEHDDDDDDDDDEEEEEYGSICEAGESDDNEKIIGVEKEGGVSGYGQATTEISAGDKETEMQSEGDSESDAAGVVSELAEPPFGLFDTEGLQDFLDQELCNILEMRTILSSDIESLMWILKLRWIPRLRQNQEQNLNRCRELFDMELKPGNSAIGLNISNCKLVVDFLNVVSESRHPYIINVKSKIFEALMPLLAVAIHLLPTTKRPHCTLATTDSTETQTRRDDSSDVDDTNTIDESEVLDAALDIKDPTEALRTANELGLQQDITCLLENLTVHMEKRMPKDLYEFLDGFLVDLLYVLAGDAAAVDASYQGFSHAIFHLFWHRYVGNRPQEPNWSRQPVSCSLDCSDCWTLNAFLGHSKRRDYIFGAGERRRDHIQSRIEGKHDSLNRYLCLTRVVGYRKERLQIRKIDPSWTEAKQAQRQRNRNFFTLLDRLKPSTLEDLIGGTMAIKLSKATANRSVVDIIQTARDIRAAEAIVSGQVMLHEEQEDADEVAQQMASNARMMPLAPVSGNKRKSDIADLSVLTGEPVAKRRNEIVDLCEED</sequence>
<keyword evidence="3" id="KW-1185">Reference proteome</keyword>
<dbReference type="InterPro" id="IPR018247">
    <property type="entry name" value="EF_Hand_1_Ca_BS"/>
</dbReference>
<dbReference type="AlphaFoldDB" id="A0A4Z1P7Z5"/>
<organism evidence="2 3">
    <name type="scientific">Venturia nashicola</name>
    <dbReference type="NCBI Taxonomy" id="86259"/>
    <lineage>
        <taxon>Eukaryota</taxon>
        <taxon>Fungi</taxon>
        <taxon>Dikarya</taxon>
        <taxon>Ascomycota</taxon>
        <taxon>Pezizomycotina</taxon>
        <taxon>Dothideomycetes</taxon>
        <taxon>Pleosporomycetidae</taxon>
        <taxon>Venturiales</taxon>
        <taxon>Venturiaceae</taxon>
        <taxon>Venturia</taxon>
    </lineage>
</organism>
<comment type="caution">
    <text evidence="2">The sequence shown here is derived from an EMBL/GenBank/DDBJ whole genome shotgun (WGS) entry which is preliminary data.</text>
</comment>
<name>A0A4Z1P7Z5_9PEZI</name>
<feature type="region of interest" description="Disordered" evidence="1">
    <location>
        <begin position="430"/>
        <end position="459"/>
    </location>
</feature>
<reference evidence="2 3" key="1">
    <citation type="submission" date="2019-04" db="EMBL/GenBank/DDBJ databases">
        <title>High contiguity whole genome sequence and gene annotation resource for two Venturia nashicola isolates.</title>
        <authorList>
            <person name="Prokchorchik M."/>
            <person name="Won K."/>
            <person name="Lee Y."/>
            <person name="Choi E.D."/>
            <person name="Segonzac C."/>
            <person name="Sohn K.H."/>
        </authorList>
    </citation>
    <scope>NUCLEOTIDE SEQUENCE [LARGE SCALE GENOMIC DNA]</scope>
    <source>
        <strain evidence="2 3">PRI2</strain>
    </source>
</reference>
<proteinExistence type="predicted"/>
<feature type="region of interest" description="Disordered" evidence="1">
    <location>
        <begin position="381"/>
        <end position="415"/>
    </location>
</feature>
<gene>
    <name evidence="2" type="ORF">E6O75_ATG08107</name>
</gene>
<feature type="compositionally biased region" description="Acidic residues" evidence="1">
    <location>
        <begin position="392"/>
        <end position="407"/>
    </location>
</feature>
<dbReference type="Proteomes" id="UP000298493">
    <property type="component" value="Unassembled WGS sequence"/>
</dbReference>